<accession>A0A0D0V071</accession>
<feature type="compositionally biased region" description="Polar residues" evidence="1">
    <location>
        <begin position="78"/>
        <end position="95"/>
    </location>
</feature>
<reference evidence="2 3" key="1">
    <citation type="submission" date="2015-01" db="EMBL/GenBank/DDBJ databases">
        <title>The Genome Sequence of Cryptococcus gattii Ram5.</title>
        <authorList>
            <consortium name="The Broad Institute Genomics Platform"/>
            <person name="Cuomo C."/>
            <person name="Litvintseva A."/>
            <person name="Chen Y."/>
            <person name="Heitman J."/>
            <person name="Sun S."/>
            <person name="Springer D."/>
            <person name="Dromer F."/>
            <person name="Young S."/>
            <person name="Zeng Q."/>
            <person name="Gargeya S."/>
            <person name="Abouelleil A."/>
            <person name="Alvarado L."/>
            <person name="Chapman S.B."/>
            <person name="Gainer-Dewar J."/>
            <person name="Goldberg J."/>
            <person name="Griggs A."/>
            <person name="Gujja S."/>
            <person name="Hansen M."/>
            <person name="Howarth C."/>
            <person name="Imamovic A."/>
            <person name="Larimer J."/>
            <person name="Murphy C."/>
            <person name="Naylor J."/>
            <person name="Pearson M."/>
            <person name="Priest M."/>
            <person name="Roberts A."/>
            <person name="Saif S."/>
            <person name="Shea T."/>
            <person name="Sykes S."/>
            <person name="Wortman J."/>
            <person name="Nusbaum C."/>
            <person name="Birren B."/>
        </authorList>
    </citation>
    <scope>NUCLEOTIDE SEQUENCE [LARGE SCALE GENOMIC DNA]</scope>
    <source>
        <strain evidence="2 3">Ram5</strain>
    </source>
</reference>
<evidence type="ECO:0000256" key="1">
    <source>
        <dbReference type="SAM" id="MobiDB-lite"/>
    </source>
</evidence>
<evidence type="ECO:0000313" key="2">
    <source>
        <dbReference type="EMBL" id="KIR39869.1"/>
    </source>
</evidence>
<feature type="compositionally biased region" description="Acidic residues" evidence="1">
    <location>
        <begin position="66"/>
        <end position="76"/>
    </location>
</feature>
<gene>
    <name evidence="2" type="ORF">I313_04343</name>
</gene>
<dbReference type="Proteomes" id="UP000053392">
    <property type="component" value="Unassembled WGS sequence"/>
</dbReference>
<dbReference type="EMBL" id="KN847905">
    <property type="protein sequence ID" value="KIR39869.1"/>
    <property type="molecule type" value="Genomic_DNA"/>
</dbReference>
<feature type="region of interest" description="Disordered" evidence="1">
    <location>
        <begin position="66"/>
        <end position="95"/>
    </location>
</feature>
<sequence length="114" mass="12946">MAFAESRRWSGDAWSLWQDSKMEARAIKNGNVRIEAEERNRLDKFQGDKNALIEEIQRESILSLEDEDEEFAEEADASASQGSDKQTQRTSEVSGFQRTITSTVNLFALNEIVS</sequence>
<keyword evidence="3" id="KW-1185">Reference proteome</keyword>
<dbReference type="AlphaFoldDB" id="A0A0D0V071"/>
<organism evidence="2 3">
    <name type="scientific">Cryptococcus deuterogattii Ram5</name>
    <dbReference type="NCBI Taxonomy" id="1296110"/>
    <lineage>
        <taxon>Eukaryota</taxon>
        <taxon>Fungi</taxon>
        <taxon>Dikarya</taxon>
        <taxon>Basidiomycota</taxon>
        <taxon>Agaricomycotina</taxon>
        <taxon>Tremellomycetes</taxon>
        <taxon>Tremellales</taxon>
        <taxon>Cryptococcaceae</taxon>
        <taxon>Cryptococcus</taxon>
        <taxon>Cryptococcus gattii species complex</taxon>
    </lineage>
</organism>
<protein>
    <submittedName>
        <fullName evidence="2">Uncharacterized protein</fullName>
    </submittedName>
</protein>
<proteinExistence type="predicted"/>
<dbReference type="OrthoDB" id="2577760at2759"/>
<dbReference type="HOGENOM" id="CLU_2120978_0_0_1"/>
<evidence type="ECO:0000313" key="3">
    <source>
        <dbReference type="Proteomes" id="UP000053392"/>
    </source>
</evidence>
<name>A0A0D0V071_9TREE</name>